<reference evidence="1 2" key="1">
    <citation type="submission" date="2024-02" db="EMBL/GenBank/DDBJ databases">
        <title>De novo assembly and annotation of 12 fungi associated with fruit tree decline syndrome in Ontario, Canada.</title>
        <authorList>
            <person name="Sulman M."/>
            <person name="Ellouze W."/>
            <person name="Ilyukhin E."/>
        </authorList>
    </citation>
    <scope>NUCLEOTIDE SEQUENCE [LARGE SCALE GENOMIC DNA]</scope>
    <source>
        <strain evidence="1 2">M42-189</strain>
    </source>
</reference>
<organism evidence="1 2">
    <name type="scientific">Paraconiothyrium brasiliense</name>
    <dbReference type="NCBI Taxonomy" id="300254"/>
    <lineage>
        <taxon>Eukaryota</taxon>
        <taxon>Fungi</taxon>
        <taxon>Dikarya</taxon>
        <taxon>Ascomycota</taxon>
        <taxon>Pezizomycotina</taxon>
        <taxon>Dothideomycetes</taxon>
        <taxon>Pleosporomycetidae</taxon>
        <taxon>Pleosporales</taxon>
        <taxon>Massarineae</taxon>
        <taxon>Didymosphaeriaceae</taxon>
        <taxon>Paraconiothyrium</taxon>
    </lineage>
</organism>
<keyword evidence="2" id="KW-1185">Reference proteome</keyword>
<evidence type="ECO:0008006" key="3">
    <source>
        <dbReference type="Google" id="ProtNLM"/>
    </source>
</evidence>
<gene>
    <name evidence="1" type="ORF">SLS60_001118</name>
</gene>
<dbReference type="EMBL" id="JAKJXO020000001">
    <property type="protein sequence ID" value="KAL1612888.1"/>
    <property type="molecule type" value="Genomic_DNA"/>
</dbReference>
<evidence type="ECO:0000313" key="1">
    <source>
        <dbReference type="EMBL" id="KAL1612888.1"/>
    </source>
</evidence>
<dbReference type="Proteomes" id="UP001521785">
    <property type="component" value="Unassembled WGS sequence"/>
</dbReference>
<protein>
    <recommendedName>
        <fullName evidence="3">NACHT-NTPase and P-loop NTPases N-terminal domain-containing protein</fullName>
    </recommendedName>
</protein>
<name>A0ABR3S8Q1_9PLEO</name>
<sequence>MEVIGGIASVTQLAVYTHTAWKVFTRLYAELKEGPAEWQEHVTNLEHLIQIIKRISYLPEQTQLSAPAQIATLVCESREIAEKAVHTLAKANAKVLGFRWYALGITEVLNRAFESLKAKSEILLLALSHENLDQLASISRCDTERQRHLEDDRMDQHDASKEVARVEPAPTLEIAMTSKQVGNGSTMVSNNGLGHILERINGSVKLSTSSAGDGVVVNSNNVYMDPDIIKKQLEIAEIYARDDIGAQQREKVPISHIRAKSAEPEQDILALEAP</sequence>
<comment type="caution">
    <text evidence="1">The sequence shown here is derived from an EMBL/GenBank/DDBJ whole genome shotgun (WGS) entry which is preliminary data.</text>
</comment>
<evidence type="ECO:0000313" key="2">
    <source>
        <dbReference type="Proteomes" id="UP001521785"/>
    </source>
</evidence>
<accession>A0ABR3S8Q1</accession>
<proteinExistence type="predicted"/>